<dbReference type="InterPro" id="IPR029058">
    <property type="entry name" value="AB_hydrolase_fold"/>
</dbReference>
<sequence>MSHISKFGLLGGNFKKPPQRKTRRLVCIRLNRSYEELTPISWSEYFEYKRFVDIDGNRFATYSLGNVESVLIVLLHGGGFNALTWSLFAKHLVKQCECQVLAIDLRGHGNSFTTDDNDLSMTTFTNDIISLLRKSYPDKMPSIVLMGHSLGGAIAVNIASTEESDLPIIGLVVIDVVEGSAMESLASMQSFLRSRPKSFKSLTDAISWGMGNGHIKNEESARVSIPGQIKNIATGKLGTDEFDEPAIDTPVLTEAISEPQYSIDSIKEDEEFGASSISSKKPLGNYTWRIDLCKTEKHWPGWFQGLSKKFLSIHAQKLLLLANIDRMDRDLTVGQMQGKFEMQVLPRVGHAVQEDDPEKVASILSNFLVRNKFANPTGDFVRILPGC</sequence>
<dbReference type="InterPro" id="IPR000073">
    <property type="entry name" value="AB_hydrolase_1"/>
</dbReference>
<keyword evidence="2 5" id="KW-0719">Serine esterase</keyword>
<dbReference type="EC" id="3.1.1.-" evidence="5"/>
<dbReference type="PANTHER" id="PTHR14189">
    <property type="entry name" value="PROTEIN PHOSPHATASE METHYLESTERASE-1 RELATED"/>
    <property type="match status" value="1"/>
</dbReference>
<evidence type="ECO:0000256" key="3">
    <source>
        <dbReference type="ARBA" id="ARBA00022801"/>
    </source>
</evidence>
<keyword evidence="3 5" id="KW-0378">Hydrolase</keyword>
<dbReference type="Pfam" id="PF12697">
    <property type="entry name" value="Abhydrolase_6"/>
    <property type="match status" value="1"/>
</dbReference>
<gene>
    <name evidence="8" type="ORF">FWK35_00020324</name>
</gene>
<evidence type="ECO:0000256" key="2">
    <source>
        <dbReference type="ARBA" id="ARBA00022487"/>
    </source>
</evidence>
<evidence type="ECO:0000259" key="7">
    <source>
        <dbReference type="Pfam" id="PF12697"/>
    </source>
</evidence>
<comment type="catalytic activity">
    <reaction evidence="4">
        <text>[phosphatase 2A protein]-C-terminal L-leucine methyl ester + H2O = [phosphatase 2A protein]-C-terminal L-leucine + methanol + H(+)</text>
        <dbReference type="Rhea" id="RHEA:48548"/>
        <dbReference type="Rhea" id="RHEA-COMP:12134"/>
        <dbReference type="Rhea" id="RHEA-COMP:12135"/>
        <dbReference type="ChEBI" id="CHEBI:15377"/>
        <dbReference type="ChEBI" id="CHEBI:15378"/>
        <dbReference type="ChEBI" id="CHEBI:17790"/>
        <dbReference type="ChEBI" id="CHEBI:90516"/>
        <dbReference type="ChEBI" id="CHEBI:90517"/>
        <dbReference type="EC" id="3.1.1.89"/>
    </reaction>
</comment>
<dbReference type="OrthoDB" id="194865at2759"/>
<dbReference type="GO" id="GO:0051723">
    <property type="term" value="F:protein methylesterase activity"/>
    <property type="evidence" value="ECO:0007669"/>
    <property type="project" value="UniProtKB-EC"/>
</dbReference>
<dbReference type="Proteomes" id="UP000478052">
    <property type="component" value="Unassembled WGS sequence"/>
</dbReference>
<feature type="active site" evidence="6">
    <location>
        <position position="149"/>
    </location>
</feature>
<evidence type="ECO:0000256" key="4">
    <source>
        <dbReference type="ARBA" id="ARBA00049203"/>
    </source>
</evidence>
<name>A0A6G0YAU7_APHCR</name>
<feature type="domain" description="AB hydrolase-1" evidence="7">
    <location>
        <begin position="72"/>
        <end position="362"/>
    </location>
</feature>
<comment type="similarity">
    <text evidence="1 5">Belongs to the AB hydrolase superfamily.</text>
</comment>
<feature type="active site" evidence="6">
    <location>
        <position position="175"/>
    </location>
</feature>
<proteinExistence type="inferred from homology"/>
<evidence type="ECO:0000256" key="5">
    <source>
        <dbReference type="PIRNR" id="PIRNR022950"/>
    </source>
</evidence>
<evidence type="ECO:0000256" key="6">
    <source>
        <dbReference type="PIRSR" id="PIRSR022950-1"/>
    </source>
</evidence>
<evidence type="ECO:0000313" key="8">
    <source>
        <dbReference type="EMBL" id="KAF0752362.1"/>
    </source>
</evidence>
<dbReference type="Gene3D" id="3.40.50.1820">
    <property type="entry name" value="alpha/beta hydrolase"/>
    <property type="match status" value="1"/>
</dbReference>
<dbReference type="PANTHER" id="PTHR14189:SF0">
    <property type="entry name" value="PROTEIN PHOSPHATASE METHYLESTERASE 1"/>
    <property type="match status" value="1"/>
</dbReference>
<dbReference type="InterPro" id="IPR016812">
    <property type="entry name" value="PPase_methylesterase_euk"/>
</dbReference>
<dbReference type="EMBL" id="VUJU01005081">
    <property type="protein sequence ID" value="KAF0752362.1"/>
    <property type="molecule type" value="Genomic_DNA"/>
</dbReference>
<keyword evidence="9" id="KW-1185">Reference proteome</keyword>
<evidence type="ECO:0000256" key="1">
    <source>
        <dbReference type="ARBA" id="ARBA00008645"/>
    </source>
</evidence>
<dbReference type="AlphaFoldDB" id="A0A6G0YAU7"/>
<comment type="caution">
    <text evidence="8">The sequence shown here is derived from an EMBL/GenBank/DDBJ whole genome shotgun (WGS) entry which is preliminary data.</text>
</comment>
<organism evidence="8 9">
    <name type="scientific">Aphis craccivora</name>
    <name type="common">Cowpea aphid</name>
    <dbReference type="NCBI Taxonomy" id="307492"/>
    <lineage>
        <taxon>Eukaryota</taxon>
        <taxon>Metazoa</taxon>
        <taxon>Ecdysozoa</taxon>
        <taxon>Arthropoda</taxon>
        <taxon>Hexapoda</taxon>
        <taxon>Insecta</taxon>
        <taxon>Pterygota</taxon>
        <taxon>Neoptera</taxon>
        <taxon>Paraneoptera</taxon>
        <taxon>Hemiptera</taxon>
        <taxon>Sternorrhyncha</taxon>
        <taxon>Aphidomorpha</taxon>
        <taxon>Aphidoidea</taxon>
        <taxon>Aphididae</taxon>
        <taxon>Aphidini</taxon>
        <taxon>Aphis</taxon>
        <taxon>Aphis</taxon>
    </lineage>
</organism>
<reference evidence="8 9" key="1">
    <citation type="submission" date="2019-08" db="EMBL/GenBank/DDBJ databases">
        <title>Whole genome of Aphis craccivora.</title>
        <authorList>
            <person name="Voronova N.V."/>
            <person name="Shulinski R.S."/>
            <person name="Bandarenka Y.V."/>
            <person name="Zhorov D.G."/>
            <person name="Warner D."/>
        </authorList>
    </citation>
    <scope>NUCLEOTIDE SEQUENCE [LARGE SCALE GENOMIC DNA]</scope>
    <source>
        <strain evidence="8">180601</strain>
        <tissue evidence="8">Whole Body</tissue>
    </source>
</reference>
<dbReference type="PIRSF" id="PIRSF022950">
    <property type="entry name" value="PPase_methylesterase_euk"/>
    <property type="match status" value="1"/>
</dbReference>
<dbReference type="SUPFAM" id="SSF53474">
    <property type="entry name" value="alpha/beta-Hydrolases"/>
    <property type="match status" value="1"/>
</dbReference>
<accession>A0A6G0YAU7</accession>
<feature type="active site" evidence="6">
    <location>
        <position position="350"/>
    </location>
</feature>
<protein>
    <recommendedName>
        <fullName evidence="5">Protein phosphatase methylesterase 1</fullName>
        <shortName evidence="5">PME-1</shortName>
        <ecNumber evidence="5">3.1.1.-</ecNumber>
    </recommendedName>
</protein>
<comment type="function">
    <text evidence="5">Demethylates proteins that have been reversibly carboxymethylated.</text>
</comment>
<evidence type="ECO:0000313" key="9">
    <source>
        <dbReference type="Proteomes" id="UP000478052"/>
    </source>
</evidence>